<dbReference type="Gene3D" id="3.10.450.160">
    <property type="entry name" value="inner membrane protein cigr"/>
    <property type="match status" value="1"/>
</dbReference>
<sequence length="179" mass="18569">MKTKFILALALGCFAVAAPQSYADPRGQGGQGGQGGPGGHGGPGGPGGGMGGPGGGRQHGNRGPGMGNGRGGPQQAYDMNRRWSRGERYDGPRESRWMVNDWRRQPGLWAPPSGYQWMRYGNQFLLTALTTGIIAGVVNAGMMAVTPAVPVVPATPMVPVAPGYPVQQGYPTGNYGSPY</sequence>
<evidence type="ECO:0000313" key="4">
    <source>
        <dbReference type="Proteomes" id="UP000075526"/>
    </source>
</evidence>
<name>A0A149RNW4_9PROT</name>
<dbReference type="Proteomes" id="UP000075526">
    <property type="component" value="Unassembled WGS sequence"/>
</dbReference>
<feature type="signal peptide" evidence="2">
    <location>
        <begin position="1"/>
        <end position="23"/>
    </location>
</feature>
<proteinExistence type="predicted"/>
<dbReference type="EMBL" id="LHZF01000163">
    <property type="protein sequence ID" value="KXV15898.1"/>
    <property type="molecule type" value="Genomic_DNA"/>
</dbReference>
<comment type="caution">
    <text evidence="3">The sequence shown here is derived from an EMBL/GenBank/DDBJ whole genome shotgun (WGS) entry which is preliminary data.</text>
</comment>
<accession>A0A149RNW4</accession>
<dbReference type="RefSeq" id="WP_061508245.1">
    <property type="nucleotide sequence ID" value="NZ_LHZF01000163.1"/>
</dbReference>
<evidence type="ECO:0000313" key="3">
    <source>
        <dbReference type="EMBL" id="KXV15898.1"/>
    </source>
</evidence>
<keyword evidence="2" id="KW-0732">Signal</keyword>
<organism evidence="3 4">
    <name type="scientific">Acetobacter malorum</name>
    <dbReference type="NCBI Taxonomy" id="178901"/>
    <lineage>
        <taxon>Bacteria</taxon>
        <taxon>Pseudomonadati</taxon>
        <taxon>Pseudomonadota</taxon>
        <taxon>Alphaproteobacteria</taxon>
        <taxon>Acetobacterales</taxon>
        <taxon>Acetobacteraceae</taxon>
        <taxon>Acetobacter</taxon>
    </lineage>
</organism>
<dbReference type="Pfam" id="PF11776">
    <property type="entry name" value="RcnB"/>
    <property type="match status" value="1"/>
</dbReference>
<feature type="region of interest" description="Disordered" evidence="1">
    <location>
        <begin position="24"/>
        <end position="77"/>
    </location>
</feature>
<protein>
    <submittedName>
        <fullName evidence="3">Uncharacterized protein</fullName>
    </submittedName>
</protein>
<dbReference type="InterPro" id="IPR024572">
    <property type="entry name" value="RcnB"/>
</dbReference>
<feature type="compositionally biased region" description="Gly residues" evidence="1">
    <location>
        <begin position="27"/>
        <end position="72"/>
    </location>
</feature>
<feature type="chain" id="PRO_5007553710" evidence="2">
    <location>
        <begin position="24"/>
        <end position="179"/>
    </location>
</feature>
<dbReference type="PATRIC" id="fig|178901.13.peg.2005"/>
<gene>
    <name evidence="3" type="ORF">AD933_07995</name>
</gene>
<reference evidence="3 4" key="1">
    <citation type="submission" date="2015-06" db="EMBL/GenBank/DDBJ databases">
        <title>Improved classification and identification of acetic acid bacteria using matrix-assisted laser desorption/ionization time-of-flight mass spectrometry; Gluconobacter nephelii and Gluconobacter uchimurae are later heterotypic synonyms of Gluconobacter japonicus and Gluconobacter oxydans, respectively.</title>
        <authorList>
            <person name="Li L."/>
            <person name="Cleenwerck I."/>
            <person name="De Vuyst L."/>
            <person name="Vandamme P."/>
        </authorList>
    </citation>
    <scope>NUCLEOTIDE SEQUENCE [LARGE SCALE GENOMIC DNA]</scope>
    <source>
        <strain evidence="3 4">LMG 1552</strain>
    </source>
</reference>
<evidence type="ECO:0000256" key="1">
    <source>
        <dbReference type="SAM" id="MobiDB-lite"/>
    </source>
</evidence>
<dbReference type="AlphaFoldDB" id="A0A149RNW4"/>
<evidence type="ECO:0000256" key="2">
    <source>
        <dbReference type="SAM" id="SignalP"/>
    </source>
</evidence>